<reference evidence="3 4" key="1">
    <citation type="submission" date="2024-01" db="EMBL/GenBank/DDBJ databases">
        <title>A draft genome for the cacao thread blight pathogen Marasmiellus scandens.</title>
        <authorList>
            <person name="Baruah I.K."/>
            <person name="Leung J."/>
            <person name="Bukari Y."/>
            <person name="Amoako-Attah I."/>
            <person name="Meinhardt L.W."/>
            <person name="Bailey B.A."/>
            <person name="Cohen S.P."/>
        </authorList>
    </citation>
    <scope>NUCLEOTIDE SEQUENCE [LARGE SCALE GENOMIC DNA]</scope>
    <source>
        <strain evidence="3 4">GH-19</strain>
    </source>
</reference>
<evidence type="ECO:0000256" key="1">
    <source>
        <dbReference type="SAM" id="Coils"/>
    </source>
</evidence>
<keyword evidence="1" id="KW-0175">Coiled coil</keyword>
<sequence>MRRAQSVRNYTRPALALGADDLGVLREGDESNEDVLRRQLLEKDRECDRLQNQIQALTDQLSQRPPIEQIQELEREYRDLELLLNGTQRENEKFMAEIERGKTREKMLERELTKLAGENWQANLDFGPNMSFNASTVGTVGTMSRHHRSNTMTMSMAGAVSASPVASTPVSSQQPSGSAGAGSAEQQQQLAAHLEQVRLLVMGMDQRLQGREDKLKQQIKKAEQESAKFERLRKEVAADA</sequence>
<keyword evidence="4" id="KW-1185">Reference proteome</keyword>
<dbReference type="Proteomes" id="UP001498398">
    <property type="component" value="Unassembled WGS sequence"/>
</dbReference>
<gene>
    <name evidence="3" type="ORF">VKT23_010627</name>
</gene>
<protein>
    <submittedName>
        <fullName evidence="3">Uncharacterized protein</fullName>
    </submittedName>
</protein>
<feature type="region of interest" description="Disordered" evidence="2">
    <location>
        <begin position="212"/>
        <end position="240"/>
    </location>
</feature>
<feature type="coiled-coil region" evidence="1">
    <location>
        <begin position="33"/>
        <end position="97"/>
    </location>
</feature>
<evidence type="ECO:0000313" key="4">
    <source>
        <dbReference type="Proteomes" id="UP001498398"/>
    </source>
</evidence>
<proteinExistence type="predicted"/>
<organism evidence="3 4">
    <name type="scientific">Marasmiellus scandens</name>
    <dbReference type="NCBI Taxonomy" id="2682957"/>
    <lineage>
        <taxon>Eukaryota</taxon>
        <taxon>Fungi</taxon>
        <taxon>Dikarya</taxon>
        <taxon>Basidiomycota</taxon>
        <taxon>Agaricomycotina</taxon>
        <taxon>Agaricomycetes</taxon>
        <taxon>Agaricomycetidae</taxon>
        <taxon>Agaricales</taxon>
        <taxon>Marasmiineae</taxon>
        <taxon>Omphalotaceae</taxon>
        <taxon>Marasmiellus</taxon>
    </lineage>
</organism>
<comment type="caution">
    <text evidence="3">The sequence shown here is derived from an EMBL/GenBank/DDBJ whole genome shotgun (WGS) entry which is preliminary data.</text>
</comment>
<evidence type="ECO:0000256" key="2">
    <source>
        <dbReference type="SAM" id="MobiDB-lite"/>
    </source>
</evidence>
<feature type="region of interest" description="Disordered" evidence="2">
    <location>
        <begin position="163"/>
        <end position="189"/>
    </location>
</feature>
<dbReference type="EMBL" id="JBANRG010000021">
    <property type="protein sequence ID" value="KAK7456379.1"/>
    <property type="molecule type" value="Genomic_DNA"/>
</dbReference>
<accession>A0ABR1JFH4</accession>
<name>A0ABR1JFH4_9AGAR</name>
<evidence type="ECO:0000313" key="3">
    <source>
        <dbReference type="EMBL" id="KAK7456379.1"/>
    </source>
</evidence>